<dbReference type="GO" id="GO:0008993">
    <property type="term" value="F:rhamnulokinase activity"/>
    <property type="evidence" value="ECO:0007669"/>
    <property type="project" value="InterPro"/>
</dbReference>
<evidence type="ECO:0000256" key="3">
    <source>
        <dbReference type="ARBA" id="ARBA00022741"/>
    </source>
</evidence>
<name>A0A265N9A6_9BACI</name>
<keyword evidence="6" id="KW-0684">Rhamnose metabolism</keyword>
<evidence type="ECO:0000259" key="7">
    <source>
        <dbReference type="Pfam" id="PF00370"/>
    </source>
</evidence>
<dbReference type="PANTHER" id="PTHR43095">
    <property type="entry name" value="SUGAR KINASE"/>
    <property type="match status" value="1"/>
</dbReference>
<evidence type="ECO:0000313" key="10">
    <source>
        <dbReference type="Proteomes" id="UP000216498"/>
    </source>
</evidence>
<evidence type="ECO:0000259" key="8">
    <source>
        <dbReference type="Pfam" id="PF02782"/>
    </source>
</evidence>
<evidence type="ECO:0000256" key="2">
    <source>
        <dbReference type="ARBA" id="ARBA00022679"/>
    </source>
</evidence>
<sequence>MVKNVLSFDFGASSGRAILGIYDGNALQLKEVHRFKNEPITLNDTLCWDIDKLFGEVKKVLKEIGKTTAIDSIGIDTWGVDFGLLDKDGKLTHNPVHYRDPRTEGLLEEVEESFSQEKLYELTGNQIIFFNTIFQLAYLKKYKEEELNKAESLLLMPDLFNYLLTGVKRAEETIASTTQLFDPYKKTWNEEIISKLDLPKSIFQQLVKPGEEIGTISRELAEELGIPQIPVVATTSHDTASAVVSVPAADEDFLFVSCGTWSLIGTELEQPIISKKSAAYNITNESGINGTTRFLKNVTGLWVLQETKKQFEKEGRNYSYDEITNLAENANAFGCFIDTDHPDFQLPGDMPSKIKEYAEKTNQQIPETDGEIFRTIYESLALKYRYVFEEIMECTSKQYKQVHIVGGGSQAEILCQMVANASNIEVLAGPVEATVIGNSAVQLISQNAIGSVSEARDVIKRSFDMKSYQPQQHEKWNAHYDDFKNILLGDSKGRL</sequence>
<organism evidence="9 10">
    <name type="scientific">Virgibacillus indicus</name>
    <dbReference type="NCBI Taxonomy" id="2024554"/>
    <lineage>
        <taxon>Bacteria</taxon>
        <taxon>Bacillati</taxon>
        <taxon>Bacillota</taxon>
        <taxon>Bacilli</taxon>
        <taxon>Bacillales</taxon>
        <taxon>Bacillaceae</taxon>
        <taxon>Virgibacillus</taxon>
    </lineage>
</organism>
<dbReference type="InterPro" id="IPR013449">
    <property type="entry name" value="Rhamnulokinase"/>
</dbReference>
<dbReference type="CDD" id="cd07771">
    <property type="entry name" value="ASKHA_NBD_FGGY_RhaB-like"/>
    <property type="match status" value="1"/>
</dbReference>
<dbReference type="Gene3D" id="3.30.420.40">
    <property type="match status" value="2"/>
</dbReference>
<dbReference type="InterPro" id="IPR018484">
    <property type="entry name" value="FGGY_N"/>
</dbReference>
<keyword evidence="2" id="KW-0808">Transferase</keyword>
<keyword evidence="4 9" id="KW-0418">Kinase</keyword>
<dbReference type="Proteomes" id="UP000216498">
    <property type="component" value="Unassembled WGS sequence"/>
</dbReference>
<evidence type="ECO:0000256" key="1">
    <source>
        <dbReference type="ARBA" id="ARBA00009156"/>
    </source>
</evidence>
<dbReference type="OrthoDB" id="9761504at2"/>
<dbReference type="SUPFAM" id="SSF53067">
    <property type="entry name" value="Actin-like ATPase domain"/>
    <property type="match status" value="2"/>
</dbReference>
<evidence type="ECO:0000256" key="5">
    <source>
        <dbReference type="ARBA" id="ARBA00022840"/>
    </source>
</evidence>
<dbReference type="Pfam" id="PF00370">
    <property type="entry name" value="FGGY_N"/>
    <property type="match status" value="1"/>
</dbReference>
<comment type="similarity">
    <text evidence="1">Belongs to the FGGY kinase family.</text>
</comment>
<comment type="caution">
    <text evidence="9">The sequence shown here is derived from an EMBL/GenBank/DDBJ whole genome shotgun (WGS) entry which is preliminary data.</text>
</comment>
<dbReference type="InterPro" id="IPR043129">
    <property type="entry name" value="ATPase_NBD"/>
</dbReference>
<accession>A0A265N9A6</accession>
<reference evidence="9 10" key="1">
    <citation type="submission" date="2017-08" db="EMBL/GenBank/DDBJ databases">
        <title>Virgibacillus indicus sp. nov. and Virgibacillus profoundi sp. nov, two moderately halophilic bacteria isolated from marine sediment by using the Microfluidic Streak Plate.</title>
        <authorList>
            <person name="Xu B."/>
            <person name="Hu B."/>
            <person name="Wang J."/>
            <person name="Zhu Y."/>
            <person name="Huang L."/>
            <person name="Du W."/>
            <person name="Huang Y."/>
        </authorList>
    </citation>
    <scope>NUCLEOTIDE SEQUENCE [LARGE SCALE GENOMIC DNA]</scope>
    <source>
        <strain evidence="9 10">IO3-P2-C2</strain>
    </source>
</reference>
<evidence type="ECO:0000256" key="4">
    <source>
        <dbReference type="ARBA" id="ARBA00022777"/>
    </source>
</evidence>
<dbReference type="GO" id="GO:0005524">
    <property type="term" value="F:ATP binding"/>
    <property type="evidence" value="ECO:0007669"/>
    <property type="project" value="UniProtKB-KW"/>
</dbReference>
<dbReference type="InterPro" id="IPR050406">
    <property type="entry name" value="FGGY_Carb_Kinase"/>
</dbReference>
<gene>
    <name evidence="9" type="ORF">CIL03_12955</name>
</gene>
<evidence type="ECO:0000313" key="9">
    <source>
        <dbReference type="EMBL" id="OZU88039.1"/>
    </source>
</evidence>
<evidence type="ECO:0000256" key="6">
    <source>
        <dbReference type="ARBA" id="ARBA00023308"/>
    </source>
</evidence>
<dbReference type="Pfam" id="PF02782">
    <property type="entry name" value="FGGY_C"/>
    <property type="match status" value="1"/>
</dbReference>
<feature type="domain" description="Carbohydrate kinase FGGY C-terminal" evidence="8">
    <location>
        <begin position="255"/>
        <end position="444"/>
    </location>
</feature>
<keyword evidence="10" id="KW-1185">Reference proteome</keyword>
<protein>
    <submittedName>
        <fullName evidence="9">Rhamnulokinase</fullName>
    </submittedName>
</protein>
<dbReference type="PIRSF" id="PIRSF000538">
    <property type="entry name" value="GlpK"/>
    <property type="match status" value="1"/>
</dbReference>
<dbReference type="InterPro" id="IPR000577">
    <property type="entry name" value="Carb_kinase_FGGY"/>
</dbReference>
<keyword evidence="3" id="KW-0547">Nucleotide-binding</keyword>
<dbReference type="GO" id="GO:0019301">
    <property type="term" value="P:rhamnose catabolic process"/>
    <property type="evidence" value="ECO:0007669"/>
    <property type="project" value="InterPro"/>
</dbReference>
<dbReference type="EMBL" id="NPMS01000006">
    <property type="protein sequence ID" value="OZU88039.1"/>
    <property type="molecule type" value="Genomic_DNA"/>
</dbReference>
<feature type="domain" description="Carbohydrate kinase FGGY N-terminal" evidence="7">
    <location>
        <begin position="5"/>
        <end position="244"/>
    </location>
</feature>
<keyword evidence="5" id="KW-0067">ATP-binding</keyword>
<dbReference type="InterPro" id="IPR018485">
    <property type="entry name" value="FGGY_C"/>
</dbReference>
<proteinExistence type="inferred from homology"/>
<dbReference type="AlphaFoldDB" id="A0A265N9A6"/>